<protein>
    <recommendedName>
        <fullName evidence="6">DUF4456 domain-containing protein</fullName>
    </recommendedName>
</protein>
<evidence type="ECO:0008006" key="6">
    <source>
        <dbReference type="Google" id="ProtNLM"/>
    </source>
</evidence>
<feature type="region of interest" description="Disordered" evidence="1">
    <location>
        <begin position="1146"/>
        <end position="1219"/>
    </location>
</feature>
<evidence type="ECO:0000256" key="1">
    <source>
        <dbReference type="SAM" id="MobiDB-lite"/>
    </source>
</evidence>
<dbReference type="OrthoDB" id="431588at2759"/>
<evidence type="ECO:0000313" key="5">
    <source>
        <dbReference type="Proteomes" id="UP000245119"/>
    </source>
</evidence>
<evidence type="ECO:0000313" key="4">
    <source>
        <dbReference type="EMBL" id="PVD22223.1"/>
    </source>
</evidence>
<accession>A0A2T7NM27</accession>
<feature type="compositionally biased region" description="Basic and acidic residues" evidence="1">
    <location>
        <begin position="597"/>
        <end position="607"/>
    </location>
</feature>
<dbReference type="PANTHER" id="PTHR21444:SF14">
    <property type="entry name" value="COILED-COIL DOMAIN-CONTAINING PROTEIN 180"/>
    <property type="match status" value="1"/>
</dbReference>
<sequence>MRVVPSGKIYRQMFDAQLQLSKSLTKVVSQDRHLPEMMRISSHNLPASAPVFRLTREDTAHGILTRRQHTWVEAFPNDPYTENPILYKQYKEFVRRQFGISENFEAGIDVRSLPDIVVPAKQGSDIIERITASRKERHETAVEDMHQELSVISTETEPQITRVSEETLQMLAEGGATTAGLLALIEKDENLLTYSLDDLISLWKEVENSTPWHRELIQQLDMKLNEIEEKRMERIRRVFQEYSETLKKISYLLTPDLERLLDRESQVINQTCLSNRRAYADLFVRLMSADLERERTQHSTWCQRVEDWQMLRTNKAVQSFRDFMQSEDIVKPPGVENVRKFMITELEILNSQRLEFISSLRDLKPPVSTKSAVYTWRQQMKKVSQELESVSQMHLTKLYEEMEKVCQSCLEKIENIKRSMLEEGIVTESKAQQVVEEQMLPLVGEQQRMFEQNLDTMEKSIAEHTKKMEDAVHSMFKYAQGVAHLWDVHEIGLAKQERALQEKLDDSRHEHDYVNQEWEANLDIVMDRMRQDASEEALRDSLSKVFDMLEKIQEFYKEFHQSQKNIVHMYPDMVQSELNNFDQAICTYFSLDRTHPDDKAKAEEELRPQTPTEPVETEVSRKFGSVTPEQTRRISRSIGKTKAVEEAPPKVTKPIAMAVAEVLSTSKGTTFYVLTVAGEHGIPEEDPQEQAAEHKEQLDSDVTESDGTFLTEMPVGSEVKDTMPEYLKAIDMSPSFLVDVKKSIRMNFLNFLETWCGEAKERALSVVVAKCEELNSELDLRLHLHQPRSRRAEYDVHNVRAAELVMHAERVTRHCKGVDQSLSELRARFVAMSLEHNKLATKFRHDIEALEVIFINATKSSRLVALQNQLAVELDKFMAVIRTSLRQFRQHLDETLQMLRDSNARFIKSFKLFSEGGNFCPEEVEEYRKRLEKMSHRVDGAEGSIMSELEGMESKRLEVASKVASEFEDRFKSHMFDLLFMEQIARWLTNTQVKIKCEVAASNAQAQNLDRHLDDLEHRIDAYEQPRFDKEQTSPSQLNDFLKSVMELFQKRCGYLNCKLEAGRPQSCVPQIGLRSRQPSYQWFGSKNTLFMSSKVGFSSEGLTSGSKPGKPSSEDPSISVIKSILKTQKYKLIVGADAEAEELASTGMAATPTSGIPMDATREKNKSAHSQASTRVNEGEKPTASRRPTLPSLSSEPGRNLGLKRGSKTGKLDKSRSFLSGEDGVEENHFLGLIMSILREAMSGLTTTAELYYKQKGVRPVTRPQVLQETFEQCSEVITQKLQSYYQQADDYHNQCLQEFRQQLSKMEHLTARVPPIIIKDMLKQHVARTMSEQDALHAKFKMFLEESNTKKIKHENNLRPQMGHPHQAPELEVLCELETQRHEEHMLAIAEHIKSLKTSTESNAKMLLEGLVQLSEQQLLQYDDLLVVDEVDKGRVERKRHPTIELIRRKMTGEALEEDQEENPLPRGKGNWLGFPSNQLVLENRPNKIQLTPAINTAKITLGHSSTIKARDMAYEDYKVLFEKTLASIEEEEKKFLQDEERWAVSWTASIQHIKDLYKTP</sequence>
<feature type="domain" description="DUF4455" evidence="2">
    <location>
        <begin position="133"/>
        <end position="595"/>
    </location>
</feature>
<comment type="caution">
    <text evidence="4">The sequence shown here is derived from an EMBL/GenBank/DDBJ whole genome shotgun (WGS) entry which is preliminary data.</text>
</comment>
<dbReference type="Pfam" id="PF14643">
    <property type="entry name" value="DUF4455"/>
    <property type="match status" value="1"/>
</dbReference>
<dbReference type="EMBL" id="PZQS01000011">
    <property type="protein sequence ID" value="PVD22223.1"/>
    <property type="molecule type" value="Genomic_DNA"/>
</dbReference>
<gene>
    <name evidence="4" type="ORF">C0Q70_18029</name>
</gene>
<dbReference type="InterPro" id="IPR027914">
    <property type="entry name" value="DUF4456"/>
</dbReference>
<feature type="domain" description="DUF4456" evidence="3">
    <location>
        <begin position="1247"/>
        <end position="1451"/>
    </location>
</feature>
<evidence type="ECO:0000259" key="3">
    <source>
        <dbReference type="Pfam" id="PF14644"/>
    </source>
</evidence>
<name>A0A2T7NM27_POMCA</name>
<organism evidence="4 5">
    <name type="scientific">Pomacea canaliculata</name>
    <name type="common">Golden apple snail</name>
    <dbReference type="NCBI Taxonomy" id="400727"/>
    <lineage>
        <taxon>Eukaryota</taxon>
        <taxon>Metazoa</taxon>
        <taxon>Spiralia</taxon>
        <taxon>Lophotrochozoa</taxon>
        <taxon>Mollusca</taxon>
        <taxon>Gastropoda</taxon>
        <taxon>Caenogastropoda</taxon>
        <taxon>Architaenioglossa</taxon>
        <taxon>Ampullarioidea</taxon>
        <taxon>Ampullariidae</taxon>
        <taxon>Pomacea</taxon>
    </lineage>
</organism>
<dbReference type="Pfam" id="PF14644">
    <property type="entry name" value="DUF4456"/>
    <property type="match status" value="1"/>
</dbReference>
<keyword evidence="5" id="KW-1185">Reference proteome</keyword>
<dbReference type="InterPro" id="IPR028089">
    <property type="entry name" value="DUF4455"/>
</dbReference>
<dbReference type="PANTHER" id="PTHR21444">
    <property type="entry name" value="COILED-COIL DOMAIN-CONTAINING PROTEIN 180"/>
    <property type="match status" value="1"/>
</dbReference>
<dbReference type="Proteomes" id="UP000245119">
    <property type="component" value="Linkage Group LG11"/>
</dbReference>
<reference evidence="4 5" key="1">
    <citation type="submission" date="2018-04" db="EMBL/GenBank/DDBJ databases">
        <title>The genome of golden apple snail Pomacea canaliculata provides insight into stress tolerance and invasive adaptation.</title>
        <authorList>
            <person name="Liu C."/>
            <person name="Liu B."/>
            <person name="Ren Y."/>
            <person name="Zhang Y."/>
            <person name="Wang H."/>
            <person name="Li S."/>
            <person name="Jiang F."/>
            <person name="Yin L."/>
            <person name="Zhang G."/>
            <person name="Qian W."/>
            <person name="Fan W."/>
        </authorList>
    </citation>
    <scope>NUCLEOTIDE SEQUENCE [LARGE SCALE GENOMIC DNA]</scope>
    <source>
        <strain evidence="4">SZHN2017</strain>
        <tissue evidence="4">Muscle</tissue>
    </source>
</reference>
<dbReference type="STRING" id="400727.A0A2T7NM27"/>
<proteinExistence type="predicted"/>
<feature type="region of interest" description="Disordered" evidence="1">
    <location>
        <begin position="685"/>
        <end position="706"/>
    </location>
</feature>
<feature type="region of interest" description="Disordered" evidence="1">
    <location>
        <begin position="597"/>
        <end position="642"/>
    </location>
</feature>
<evidence type="ECO:0000259" key="2">
    <source>
        <dbReference type="Pfam" id="PF14643"/>
    </source>
</evidence>